<dbReference type="AlphaFoldDB" id="A0AA39WUC8"/>
<evidence type="ECO:0000313" key="3">
    <source>
        <dbReference type="Proteomes" id="UP001174934"/>
    </source>
</evidence>
<reference evidence="2" key="1">
    <citation type="submission" date="2023-06" db="EMBL/GenBank/DDBJ databases">
        <title>Genome-scale phylogeny and comparative genomics of the fungal order Sordariales.</title>
        <authorList>
            <consortium name="Lawrence Berkeley National Laboratory"/>
            <person name="Hensen N."/>
            <person name="Bonometti L."/>
            <person name="Westerberg I."/>
            <person name="Brannstrom I.O."/>
            <person name="Guillou S."/>
            <person name="Cros-Aarteil S."/>
            <person name="Calhoun S."/>
            <person name="Haridas S."/>
            <person name="Kuo A."/>
            <person name="Mondo S."/>
            <person name="Pangilinan J."/>
            <person name="Riley R."/>
            <person name="LaButti K."/>
            <person name="Andreopoulos B."/>
            <person name="Lipzen A."/>
            <person name="Chen C."/>
            <person name="Yanf M."/>
            <person name="Daum C."/>
            <person name="Ng V."/>
            <person name="Clum A."/>
            <person name="Steindorff A."/>
            <person name="Ohm R."/>
            <person name="Martin F."/>
            <person name="Silar P."/>
            <person name="Natvig D."/>
            <person name="Lalanne C."/>
            <person name="Gautier V."/>
            <person name="Ament-velasquez S.L."/>
            <person name="Kruys A."/>
            <person name="Hutchinson M.I."/>
            <person name="Powell A.J."/>
            <person name="Barry K."/>
            <person name="Miller A.N."/>
            <person name="Grigoriev I.V."/>
            <person name="Debuchy R."/>
            <person name="Gladieux P."/>
            <person name="Thoren M.H."/>
            <person name="Johannesson H."/>
        </authorList>
    </citation>
    <scope>NUCLEOTIDE SEQUENCE</scope>
    <source>
        <strain evidence="2">SMH3391-2</strain>
    </source>
</reference>
<sequence length="300" mass="34074">MVHQMRQDTKLKVREPAHQPDHLTNTISTYVGEIIVWGISACSRHGVIRDGCCRCPHRYVTCKHTDLTPRTWRLQTLYSDKCGGKLFTETLVVYAQQLRQRQQTVHRRRHLMYNANVSPHPTKALADGATNTCTKLRFVVHSICVHSGKPGQSRMYSTIMVRVQRHTARNMQHRKTGRYVHNWRQLLVTPLLPPPSSFLISGMSTHRAIPPRGPPPPVGRPGSQPVRWACNYQRCLRKGTSPHPASLIQKLGSSVMRDQYDLSKVCGRAATESIKTGPPPFRPAIPIHQQHNKQQHTTIP</sequence>
<feature type="region of interest" description="Disordered" evidence="1">
    <location>
        <begin position="272"/>
        <end position="300"/>
    </location>
</feature>
<proteinExistence type="predicted"/>
<dbReference type="Proteomes" id="UP001174934">
    <property type="component" value="Unassembled WGS sequence"/>
</dbReference>
<organism evidence="2 3">
    <name type="scientific">Bombardia bombarda</name>
    <dbReference type="NCBI Taxonomy" id="252184"/>
    <lineage>
        <taxon>Eukaryota</taxon>
        <taxon>Fungi</taxon>
        <taxon>Dikarya</taxon>
        <taxon>Ascomycota</taxon>
        <taxon>Pezizomycotina</taxon>
        <taxon>Sordariomycetes</taxon>
        <taxon>Sordariomycetidae</taxon>
        <taxon>Sordariales</taxon>
        <taxon>Lasiosphaeriaceae</taxon>
        <taxon>Bombardia</taxon>
    </lineage>
</organism>
<dbReference type="EMBL" id="JAULSR010000004">
    <property type="protein sequence ID" value="KAK0621744.1"/>
    <property type="molecule type" value="Genomic_DNA"/>
</dbReference>
<evidence type="ECO:0000256" key="1">
    <source>
        <dbReference type="SAM" id="MobiDB-lite"/>
    </source>
</evidence>
<gene>
    <name evidence="2" type="ORF">B0T17DRAFT_509067</name>
</gene>
<accession>A0AA39WUC8</accession>
<keyword evidence="3" id="KW-1185">Reference proteome</keyword>
<name>A0AA39WUC8_9PEZI</name>
<protein>
    <submittedName>
        <fullName evidence="2">Uncharacterized protein</fullName>
    </submittedName>
</protein>
<comment type="caution">
    <text evidence="2">The sequence shown here is derived from an EMBL/GenBank/DDBJ whole genome shotgun (WGS) entry which is preliminary data.</text>
</comment>
<evidence type="ECO:0000313" key="2">
    <source>
        <dbReference type="EMBL" id="KAK0621744.1"/>
    </source>
</evidence>